<gene>
    <name evidence="1" type="ORF">SEVIR_5G416766v2</name>
</gene>
<dbReference type="Gramene" id="TKW18200">
    <property type="protein sequence ID" value="TKW18200"/>
    <property type="gene ID" value="SEVIR_5G416766v2"/>
</dbReference>
<keyword evidence="2" id="KW-1185">Reference proteome</keyword>
<dbReference type="EMBL" id="CM016556">
    <property type="protein sequence ID" value="TKW18200.1"/>
    <property type="molecule type" value="Genomic_DNA"/>
</dbReference>
<reference evidence="1" key="1">
    <citation type="submission" date="2019-03" db="EMBL/GenBank/DDBJ databases">
        <title>WGS assembly of Setaria viridis.</title>
        <authorList>
            <person name="Huang P."/>
            <person name="Jenkins J."/>
            <person name="Grimwood J."/>
            <person name="Barry K."/>
            <person name="Healey A."/>
            <person name="Mamidi S."/>
            <person name="Sreedasyam A."/>
            <person name="Shu S."/>
            <person name="Feldman M."/>
            <person name="Wu J."/>
            <person name="Yu Y."/>
            <person name="Chen C."/>
            <person name="Johnson J."/>
            <person name="Rokhsar D."/>
            <person name="Baxter I."/>
            <person name="Schmutz J."/>
            <person name="Brutnell T."/>
            <person name="Kellogg E."/>
        </authorList>
    </citation>
    <scope>NUCLEOTIDE SEQUENCE [LARGE SCALE GENOMIC DNA]</scope>
</reference>
<accession>A0A4U6UPC1</accession>
<proteinExistence type="predicted"/>
<evidence type="ECO:0000313" key="2">
    <source>
        <dbReference type="Proteomes" id="UP000298652"/>
    </source>
</evidence>
<evidence type="ECO:0000313" key="1">
    <source>
        <dbReference type="EMBL" id="TKW18200.1"/>
    </source>
</evidence>
<dbReference type="AlphaFoldDB" id="A0A4U6UPC1"/>
<protein>
    <submittedName>
        <fullName evidence="1">Uncharacterized protein</fullName>
    </submittedName>
</protein>
<name>A0A4U6UPC1_SETVI</name>
<organism evidence="1 2">
    <name type="scientific">Setaria viridis</name>
    <name type="common">Green bristlegrass</name>
    <name type="synonym">Setaria italica subsp. viridis</name>
    <dbReference type="NCBI Taxonomy" id="4556"/>
    <lineage>
        <taxon>Eukaryota</taxon>
        <taxon>Viridiplantae</taxon>
        <taxon>Streptophyta</taxon>
        <taxon>Embryophyta</taxon>
        <taxon>Tracheophyta</taxon>
        <taxon>Spermatophyta</taxon>
        <taxon>Magnoliopsida</taxon>
        <taxon>Liliopsida</taxon>
        <taxon>Poales</taxon>
        <taxon>Poaceae</taxon>
        <taxon>PACMAD clade</taxon>
        <taxon>Panicoideae</taxon>
        <taxon>Panicodae</taxon>
        <taxon>Paniceae</taxon>
        <taxon>Cenchrinae</taxon>
        <taxon>Setaria</taxon>
    </lineage>
</organism>
<sequence length="29" mass="3039">MPMSPPIWALSALYFGTLASMLAQVTGPS</sequence>
<dbReference type="Proteomes" id="UP000298652">
    <property type="component" value="Chromosome 5"/>
</dbReference>